<dbReference type="GO" id="GO:0000176">
    <property type="term" value="C:nuclear exosome (RNase complex)"/>
    <property type="evidence" value="ECO:0007669"/>
    <property type="project" value="TreeGrafter"/>
</dbReference>
<comment type="similarity">
    <text evidence="3">Belongs to the RNase PH family.</text>
</comment>
<dbReference type="GO" id="GO:0016075">
    <property type="term" value="P:rRNA catabolic process"/>
    <property type="evidence" value="ECO:0007669"/>
    <property type="project" value="TreeGrafter"/>
</dbReference>
<keyword evidence="8" id="KW-1185">Reference proteome</keyword>
<dbReference type="WBParaSite" id="SMUV_0001020701-mRNA-1">
    <property type="protein sequence ID" value="SMUV_0001020701-mRNA-1"/>
    <property type="gene ID" value="SMUV_0001020701"/>
</dbReference>
<dbReference type="Gene3D" id="3.30.230.70">
    <property type="entry name" value="GHMP Kinase, N-terminal domain"/>
    <property type="match status" value="1"/>
</dbReference>
<dbReference type="Proteomes" id="UP000046393">
    <property type="component" value="Unplaced"/>
</dbReference>
<dbReference type="GO" id="GO:0034476">
    <property type="term" value="P:U5 snRNA 3'-end processing"/>
    <property type="evidence" value="ECO:0007669"/>
    <property type="project" value="TreeGrafter"/>
</dbReference>
<proteinExistence type="inferred from homology"/>
<evidence type="ECO:0000256" key="4">
    <source>
        <dbReference type="ARBA" id="ARBA00022490"/>
    </source>
</evidence>
<dbReference type="GO" id="GO:0035925">
    <property type="term" value="F:mRNA 3'-UTR AU-rich region binding"/>
    <property type="evidence" value="ECO:0007669"/>
    <property type="project" value="TreeGrafter"/>
</dbReference>
<dbReference type="STRING" id="451379.A0A0N5AZ04"/>
<evidence type="ECO:0000256" key="6">
    <source>
        <dbReference type="ARBA" id="ARBA00042523"/>
    </source>
</evidence>
<protein>
    <recommendedName>
        <fullName evidence="6">Ribosomal RNA-processing protein 42</fullName>
    </recommendedName>
</protein>
<sequence>MDIQLSDAEKLYVIHGAQQGIRSDGRGTFDYQPIIVETGVLPTANGSARVRLGSTDLLIGIKADLVVVDDMSSYSNRLNFSIDCSANATPKFAGMRYLNAECLGRGGDEFGVELASALNAAYDNPFVLPDLAKLIVSPMHAWKIYVDIVILQFGGNVLDTASIGVKAALSDTEICEVLVRPGDAGKKVVDILDENKVWKLDTSRQALVFIRILIYCNLIS</sequence>
<dbReference type="InterPro" id="IPR027408">
    <property type="entry name" value="PNPase/RNase_PH_dom_sf"/>
</dbReference>
<dbReference type="SUPFAM" id="SSF54211">
    <property type="entry name" value="Ribosomal protein S5 domain 2-like"/>
    <property type="match status" value="1"/>
</dbReference>
<dbReference type="Pfam" id="PF01138">
    <property type="entry name" value="RNase_PH"/>
    <property type="match status" value="1"/>
</dbReference>
<dbReference type="InterPro" id="IPR001247">
    <property type="entry name" value="ExoRNase_PH_dom1"/>
</dbReference>
<dbReference type="PANTHER" id="PTHR11097">
    <property type="entry name" value="EXOSOME COMPLEX EXONUCLEASE RIBOSOMAL RNA PROCESSING PROTEIN"/>
    <property type="match status" value="1"/>
</dbReference>
<feature type="domain" description="Exoribonuclease phosphorolytic" evidence="7">
    <location>
        <begin position="31"/>
        <end position="174"/>
    </location>
</feature>
<accession>A0A0N5AZ04</accession>
<organism evidence="8 9">
    <name type="scientific">Syphacia muris</name>
    <dbReference type="NCBI Taxonomy" id="451379"/>
    <lineage>
        <taxon>Eukaryota</taxon>
        <taxon>Metazoa</taxon>
        <taxon>Ecdysozoa</taxon>
        <taxon>Nematoda</taxon>
        <taxon>Chromadorea</taxon>
        <taxon>Rhabditida</taxon>
        <taxon>Spirurina</taxon>
        <taxon>Oxyuridomorpha</taxon>
        <taxon>Oxyuroidea</taxon>
        <taxon>Oxyuridae</taxon>
        <taxon>Syphacia</taxon>
    </lineage>
</organism>
<evidence type="ECO:0000256" key="5">
    <source>
        <dbReference type="ARBA" id="ARBA00022835"/>
    </source>
</evidence>
<dbReference type="GO" id="GO:0034475">
    <property type="term" value="P:U4 snRNA 3'-end processing"/>
    <property type="evidence" value="ECO:0007669"/>
    <property type="project" value="TreeGrafter"/>
</dbReference>
<evidence type="ECO:0000313" key="8">
    <source>
        <dbReference type="Proteomes" id="UP000046393"/>
    </source>
</evidence>
<dbReference type="GO" id="GO:0034473">
    <property type="term" value="P:U1 snRNA 3'-end processing"/>
    <property type="evidence" value="ECO:0007669"/>
    <property type="project" value="TreeGrafter"/>
</dbReference>
<reference evidence="9" key="1">
    <citation type="submission" date="2017-02" db="UniProtKB">
        <authorList>
            <consortium name="WormBaseParasite"/>
        </authorList>
    </citation>
    <scope>IDENTIFICATION</scope>
</reference>
<dbReference type="InterPro" id="IPR050590">
    <property type="entry name" value="Exosome_comp_Rrp42_subfam"/>
</dbReference>
<dbReference type="GO" id="GO:0000467">
    <property type="term" value="P:exonucleolytic trimming to generate mature 3'-end of 5.8S rRNA from tricistronic rRNA transcript (SSU-rRNA, 5.8S rRNA, LSU-rRNA)"/>
    <property type="evidence" value="ECO:0007669"/>
    <property type="project" value="TreeGrafter"/>
</dbReference>
<dbReference type="InterPro" id="IPR020568">
    <property type="entry name" value="Ribosomal_Su5_D2-typ_SF"/>
</dbReference>
<name>A0A0N5AZ04_9BILA</name>
<dbReference type="GO" id="GO:0071035">
    <property type="term" value="P:nuclear polyadenylation-dependent rRNA catabolic process"/>
    <property type="evidence" value="ECO:0007669"/>
    <property type="project" value="TreeGrafter"/>
</dbReference>
<evidence type="ECO:0000313" key="9">
    <source>
        <dbReference type="WBParaSite" id="SMUV_0001020701-mRNA-1"/>
    </source>
</evidence>
<dbReference type="GO" id="GO:0005730">
    <property type="term" value="C:nucleolus"/>
    <property type="evidence" value="ECO:0007669"/>
    <property type="project" value="UniProtKB-SubCell"/>
</dbReference>
<dbReference type="GO" id="GO:0000177">
    <property type="term" value="C:cytoplasmic exosome (RNase complex)"/>
    <property type="evidence" value="ECO:0007669"/>
    <property type="project" value="TreeGrafter"/>
</dbReference>
<evidence type="ECO:0000256" key="3">
    <source>
        <dbReference type="ARBA" id="ARBA00006678"/>
    </source>
</evidence>
<evidence type="ECO:0000259" key="7">
    <source>
        <dbReference type="Pfam" id="PF01138"/>
    </source>
</evidence>
<dbReference type="CDD" id="cd11367">
    <property type="entry name" value="RNase_PH_RRP42"/>
    <property type="match status" value="1"/>
</dbReference>
<evidence type="ECO:0000256" key="2">
    <source>
        <dbReference type="ARBA" id="ARBA00004604"/>
    </source>
</evidence>
<keyword evidence="4" id="KW-0963">Cytoplasm</keyword>
<dbReference type="GO" id="GO:0071028">
    <property type="term" value="P:nuclear mRNA surveillance"/>
    <property type="evidence" value="ECO:0007669"/>
    <property type="project" value="TreeGrafter"/>
</dbReference>
<keyword evidence="5" id="KW-0271">Exosome</keyword>
<dbReference type="GO" id="GO:0071038">
    <property type="term" value="P:TRAMP-dependent tRNA surveillance pathway"/>
    <property type="evidence" value="ECO:0007669"/>
    <property type="project" value="TreeGrafter"/>
</dbReference>
<dbReference type="AlphaFoldDB" id="A0A0N5AZ04"/>
<comment type="subcellular location">
    <subcellularLocation>
        <location evidence="1">Cytoplasm</location>
    </subcellularLocation>
    <subcellularLocation>
        <location evidence="2">Nucleus</location>
        <location evidence="2">Nucleolus</location>
    </subcellularLocation>
</comment>
<dbReference type="PANTHER" id="PTHR11097:SF8">
    <property type="entry name" value="EXOSOME COMPLEX COMPONENT RRP42"/>
    <property type="match status" value="1"/>
</dbReference>
<evidence type="ECO:0000256" key="1">
    <source>
        <dbReference type="ARBA" id="ARBA00004496"/>
    </source>
</evidence>